<reference evidence="3" key="1">
    <citation type="submission" date="2013-01" db="EMBL/GenBank/DDBJ databases">
        <title>Draft Genome Sequence of a Mulberry Tree, Morus notabilis C.K. Schneid.</title>
        <authorList>
            <person name="He N."/>
            <person name="Zhao S."/>
        </authorList>
    </citation>
    <scope>NUCLEOTIDE SEQUENCE</scope>
</reference>
<proteinExistence type="predicted"/>
<keyword evidence="3" id="KW-1185">Reference proteome</keyword>
<sequence>MVLKRFLILNQKEALKIKFEAFEDAQKLPRKFPELTAHRAITRGRAHGPNAFQRAGRARPSARIVRAGARPSADSPRVGILRARAAGGPSFQDLILNGPEGFRNPRNACRRTRKSFRPQER</sequence>
<evidence type="ECO:0000256" key="1">
    <source>
        <dbReference type="SAM" id="MobiDB-lite"/>
    </source>
</evidence>
<dbReference type="EMBL" id="KE343279">
    <property type="protein sequence ID" value="EXB22047.1"/>
    <property type="molecule type" value="Genomic_DNA"/>
</dbReference>
<dbReference type="AlphaFoldDB" id="W9QBB2"/>
<organism evidence="2 3">
    <name type="scientific">Morus notabilis</name>
    <dbReference type="NCBI Taxonomy" id="981085"/>
    <lineage>
        <taxon>Eukaryota</taxon>
        <taxon>Viridiplantae</taxon>
        <taxon>Streptophyta</taxon>
        <taxon>Embryophyta</taxon>
        <taxon>Tracheophyta</taxon>
        <taxon>Spermatophyta</taxon>
        <taxon>Magnoliopsida</taxon>
        <taxon>eudicotyledons</taxon>
        <taxon>Gunneridae</taxon>
        <taxon>Pentapetalae</taxon>
        <taxon>rosids</taxon>
        <taxon>fabids</taxon>
        <taxon>Rosales</taxon>
        <taxon>Moraceae</taxon>
        <taxon>Moreae</taxon>
        <taxon>Morus</taxon>
    </lineage>
</organism>
<accession>W9QBB2</accession>
<protein>
    <submittedName>
        <fullName evidence="2">Uncharacterized protein</fullName>
    </submittedName>
</protein>
<feature type="region of interest" description="Disordered" evidence="1">
    <location>
        <begin position="41"/>
        <end position="76"/>
    </location>
</feature>
<dbReference type="Proteomes" id="UP000030645">
    <property type="component" value="Unassembled WGS sequence"/>
</dbReference>
<feature type="compositionally biased region" description="Basic residues" evidence="1">
    <location>
        <begin position="108"/>
        <end position="121"/>
    </location>
</feature>
<feature type="region of interest" description="Disordered" evidence="1">
    <location>
        <begin position="96"/>
        <end position="121"/>
    </location>
</feature>
<gene>
    <name evidence="2" type="ORF">L484_002834</name>
</gene>
<evidence type="ECO:0000313" key="3">
    <source>
        <dbReference type="Proteomes" id="UP000030645"/>
    </source>
</evidence>
<evidence type="ECO:0000313" key="2">
    <source>
        <dbReference type="EMBL" id="EXB22047.1"/>
    </source>
</evidence>
<name>W9QBB2_9ROSA</name>